<name>A0A1I5U6N6_9PSED</name>
<dbReference type="SUPFAM" id="SSF55729">
    <property type="entry name" value="Acyl-CoA N-acyltransferases (Nat)"/>
    <property type="match status" value="1"/>
</dbReference>
<dbReference type="InterPro" id="IPR000182">
    <property type="entry name" value="GNAT_dom"/>
</dbReference>
<dbReference type="Pfam" id="PF00583">
    <property type="entry name" value="Acetyltransf_1"/>
    <property type="match status" value="1"/>
</dbReference>
<reference evidence="3" key="1">
    <citation type="submission" date="2016-10" db="EMBL/GenBank/DDBJ databases">
        <authorList>
            <person name="Varghese N."/>
            <person name="Submissions S."/>
        </authorList>
    </citation>
    <scope>NUCLEOTIDE SEQUENCE [LARGE SCALE GENOMIC DNA]</scope>
    <source>
        <strain evidence="3">DSM 17834</strain>
    </source>
</reference>
<dbReference type="EMBL" id="FOWX01000024">
    <property type="protein sequence ID" value="SFP90931.1"/>
    <property type="molecule type" value="Genomic_DNA"/>
</dbReference>
<dbReference type="Proteomes" id="UP000198784">
    <property type="component" value="Unassembled WGS sequence"/>
</dbReference>
<dbReference type="AlphaFoldDB" id="A0A1I5U6N6"/>
<gene>
    <name evidence="2" type="ORF">SAMN05216190_1243</name>
</gene>
<dbReference type="PROSITE" id="PS51186">
    <property type="entry name" value="GNAT"/>
    <property type="match status" value="1"/>
</dbReference>
<dbReference type="NCBIfam" id="NF040501">
    <property type="entry name" value="resist_ArsN2"/>
    <property type="match status" value="1"/>
</dbReference>
<organism evidence="2 3">
    <name type="scientific">Pseudomonas borbori</name>
    <dbReference type="NCBI Taxonomy" id="289003"/>
    <lineage>
        <taxon>Bacteria</taxon>
        <taxon>Pseudomonadati</taxon>
        <taxon>Pseudomonadota</taxon>
        <taxon>Gammaproteobacteria</taxon>
        <taxon>Pseudomonadales</taxon>
        <taxon>Pseudomonadaceae</taxon>
        <taxon>Pseudomonas</taxon>
    </lineage>
</organism>
<accession>A0A1I5U6N6</accession>
<dbReference type="GO" id="GO:0005737">
    <property type="term" value="C:cytoplasm"/>
    <property type="evidence" value="ECO:0007669"/>
    <property type="project" value="TreeGrafter"/>
</dbReference>
<evidence type="ECO:0000313" key="2">
    <source>
        <dbReference type="EMBL" id="SFP90931.1"/>
    </source>
</evidence>
<feature type="domain" description="N-acetyltransferase" evidence="1">
    <location>
        <begin position="1"/>
        <end position="142"/>
    </location>
</feature>
<evidence type="ECO:0000313" key="3">
    <source>
        <dbReference type="Proteomes" id="UP000198784"/>
    </source>
</evidence>
<proteinExistence type="predicted"/>
<dbReference type="GO" id="GO:0008080">
    <property type="term" value="F:N-acetyltransferase activity"/>
    <property type="evidence" value="ECO:0007669"/>
    <property type="project" value="InterPro"/>
</dbReference>
<dbReference type="InterPro" id="IPR039840">
    <property type="entry name" value="NAA80"/>
</dbReference>
<dbReference type="PANTHER" id="PTHR13538:SF4">
    <property type="entry name" value="N-ALPHA-ACETYLTRANSFERASE 80"/>
    <property type="match status" value="1"/>
</dbReference>
<sequence length="144" mass="15341">MDFHLQPSAAAVKALLATAALPTSDLRAEHFEHFIACGPEDSPDAVVGLELYGEVALLRSLVVAAGARGKGYGTRLVAQAEAYAGQQGVQEIYLLTTTAEAFFRQLGYASCTRADAPAAIRQTPEFSSLCPANSAFMHKRIEAR</sequence>
<keyword evidence="2" id="KW-0808">Transferase</keyword>
<dbReference type="InterPro" id="IPR016181">
    <property type="entry name" value="Acyl_CoA_acyltransferase"/>
</dbReference>
<dbReference type="PANTHER" id="PTHR13538">
    <property type="entry name" value="N-ACETYLTRANSFERASE 6"/>
    <property type="match status" value="1"/>
</dbReference>
<dbReference type="Gene3D" id="3.40.630.30">
    <property type="match status" value="1"/>
</dbReference>
<dbReference type="STRING" id="289003.SAMN05216190_1243"/>
<evidence type="ECO:0000259" key="1">
    <source>
        <dbReference type="PROSITE" id="PS51186"/>
    </source>
</evidence>
<dbReference type="GO" id="GO:1905502">
    <property type="term" value="F:acetyl-CoA binding"/>
    <property type="evidence" value="ECO:0007669"/>
    <property type="project" value="TreeGrafter"/>
</dbReference>
<keyword evidence="3" id="KW-1185">Reference proteome</keyword>
<protein>
    <submittedName>
        <fullName evidence="2">Amino-acid N-acetyltransferase</fullName>
    </submittedName>
</protein>
<dbReference type="CDD" id="cd04301">
    <property type="entry name" value="NAT_SF"/>
    <property type="match status" value="1"/>
</dbReference>
<dbReference type="RefSeq" id="WP_170862240.1">
    <property type="nucleotide sequence ID" value="NZ_FOWX01000024.1"/>
</dbReference>